<gene>
    <name evidence="1" type="ORF">GHT06_020189</name>
</gene>
<accession>A0AAD5PS38</accession>
<dbReference type="AlphaFoldDB" id="A0AAD5PS38"/>
<dbReference type="Proteomes" id="UP000820818">
    <property type="component" value="Linkage Group LG8"/>
</dbReference>
<evidence type="ECO:0000313" key="2">
    <source>
        <dbReference type="Proteomes" id="UP000820818"/>
    </source>
</evidence>
<reference evidence="1 2" key="1">
    <citation type="submission" date="2022-05" db="EMBL/GenBank/DDBJ databases">
        <title>A multi-omics perspective on studying reproductive biology in Daphnia sinensis.</title>
        <authorList>
            <person name="Jia J."/>
        </authorList>
    </citation>
    <scope>NUCLEOTIDE SEQUENCE [LARGE SCALE GENOMIC DNA]</scope>
    <source>
        <strain evidence="1 2">WSL</strain>
    </source>
</reference>
<name>A0AAD5PS38_9CRUS</name>
<comment type="caution">
    <text evidence="1">The sequence shown here is derived from an EMBL/GenBank/DDBJ whole genome shotgun (WGS) entry which is preliminary data.</text>
</comment>
<dbReference type="EMBL" id="WJBH02000008">
    <property type="protein sequence ID" value="KAI9554909.1"/>
    <property type="molecule type" value="Genomic_DNA"/>
</dbReference>
<keyword evidence="2" id="KW-1185">Reference proteome</keyword>
<proteinExistence type="predicted"/>
<evidence type="ECO:0000313" key="1">
    <source>
        <dbReference type="EMBL" id="KAI9554909.1"/>
    </source>
</evidence>
<organism evidence="1 2">
    <name type="scientific">Daphnia sinensis</name>
    <dbReference type="NCBI Taxonomy" id="1820382"/>
    <lineage>
        <taxon>Eukaryota</taxon>
        <taxon>Metazoa</taxon>
        <taxon>Ecdysozoa</taxon>
        <taxon>Arthropoda</taxon>
        <taxon>Crustacea</taxon>
        <taxon>Branchiopoda</taxon>
        <taxon>Diplostraca</taxon>
        <taxon>Cladocera</taxon>
        <taxon>Anomopoda</taxon>
        <taxon>Daphniidae</taxon>
        <taxon>Daphnia</taxon>
        <taxon>Daphnia similis group</taxon>
    </lineage>
</organism>
<sequence length="97" mass="10806">MTSSMHVAREPPKSVIDISNSISWNSILRSSSKSHCLSFGSGNIKSFTLTGDLKSPNLTQIFLTMLLLNFKLQPTNPVILYISVPSQKWRILVISIE</sequence>
<protein>
    <submittedName>
        <fullName evidence="1">Uncharacterized protein</fullName>
    </submittedName>
</protein>